<comment type="caution">
    <text evidence="1">The sequence shown here is derived from an EMBL/GenBank/DDBJ whole genome shotgun (WGS) entry which is preliminary data.</text>
</comment>
<gene>
    <name evidence="1" type="ORF">E5347_07380</name>
</gene>
<keyword evidence="2" id="KW-1185">Reference proteome</keyword>
<reference evidence="1 2" key="1">
    <citation type="submission" date="2019-04" db="EMBL/GenBank/DDBJ databases">
        <title>Microbes associate with the intestines of laboratory mice.</title>
        <authorList>
            <person name="Navarre W."/>
            <person name="Wong E."/>
            <person name="Huang K."/>
            <person name="Tropini C."/>
            <person name="Ng K."/>
            <person name="Yu B."/>
        </authorList>
    </citation>
    <scope>NUCLEOTIDE SEQUENCE [LARGE SCALE GENOMIC DNA]</scope>
    <source>
        <strain evidence="1 2">NM50_B9-20</strain>
    </source>
</reference>
<protein>
    <submittedName>
        <fullName evidence="1">Uncharacterized protein</fullName>
    </submittedName>
</protein>
<organism evidence="1 2">
    <name type="scientific">Clostridium sartagoforme</name>
    <dbReference type="NCBI Taxonomy" id="84031"/>
    <lineage>
        <taxon>Bacteria</taxon>
        <taxon>Bacillati</taxon>
        <taxon>Bacillota</taxon>
        <taxon>Clostridia</taxon>
        <taxon>Eubacteriales</taxon>
        <taxon>Clostridiaceae</taxon>
        <taxon>Clostridium</taxon>
    </lineage>
</organism>
<name>A0A4S2DK70_9CLOT</name>
<dbReference type="EMBL" id="SRYR01000002">
    <property type="protein sequence ID" value="TGY42627.1"/>
    <property type="molecule type" value="Genomic_DNA"/>
</dbReference>
<evidence type="ECO:0000313" key="2">
    <source>
        <dbReference type="Proteomes" id="UP000306888"/>
    </source>
</evidence>
<dbReference type="AlphaFoldDB" id="A0A4S2DK70"/>
<accession>A0A4S2DK70</accession>
<dbReference type="Proteomes" id="UP000306888">
    <property type="component" value="Unassembled WGS sequence"/>
</dbReference>
<sequence>MNDLTITKNDLVDGVVTVSNRIYKNIYIDSSIDMGKVVLENVEIKEKLILEDGIQYQVNIKDSTVPYVKVGKDGVTRYRNTLLDIDKNISGPTLYLENVKEVNKVDINGNASILGDSKISNLNLLNGTLVLNVHTEVMSIDKNSNNADITINKTVDKVNDSGNNTIIGVNGSVNVVNSNGDKSSIYIKEGATVGQATINGDSTKIMGNGILSSVEINGNNAGIYTDTSKDKIVISEAANNVFVGREEKYEISTITLKQQGKIEFTLNEKTSRPITLSELSIVCHGGNTMSVFNVSTQDNQTYTLNTSYYKDNTYELYITLPNGKIISKEFEYSYNHPTASKVMLDRTSQTEAIMDVYGVDEGGYLYYKLVEKTKFRFNKNVDVEDIKENGTKVSIKTEYNEISISDLKENKEYDVYYVMEGFDGRTSPVYGPLELGKYEEETEGDEYKLVSAEEVVANRFVFTFNKPVKGKLKLEDFSIICPRESALTTKGAKFIVSSDKQTYTIIVPDNYGHKDNKYTVSVNMPDGTIVEGSFKSHFNPPAITGDNIDHYSQNKIKFGFNSDEYGTLYYGVYEWNNSVFAGDSTTPMAEDVLSGKIASTKVDLYSGYNELDIDLSGYKLTNKSRLWVLFVDYDGNYRKGFVDHFKIPEFIGEPDGGEEDKSSLDITNIEVSEGWMGTLLELTFNEDLTSTFGKDDIKLQSLSGVNVGRFNVTTSFPSDKLNYASIELMGLFLEAGDYRITIETYDSKGNSVTIVKEFTVE</sequence>
<proteinExistence type="predicted"/>
<evidence type="ECO:0000313" key="1">
    <source>
        <dbReference type="EMBL" id="TGY42627.1"/>
    </source>
</evidence>